<sequence>MRLAQHNTHSAVPGQVYASFKVPQRITFTLSKDLYAAITILAENLPNKLMLGKSTQLFAAVDLARHNGN</sequence>
<name>A0A0B2WUB8_METAS</name>
<organism evidence="1 2">
    <name type="scientific">Metarhizium album (strain ARSEF 1941)</name>
    <dbReference type="NCBI Taxonomy" id="1081103"/>
    <lineage>
        <taxon>Eukaryota</taxon>
        <taxon>Fungi</taxon>
        <taxon>Dikarya</taxon>
        <taxon>Ascomycota</taxon>
        <taxon>Pezizomycotina</taxon>
        <taxon>Sordariomycetes</taxon>
        <taxon>Hypocreomycetidae</taxon>
        <taxon>Hypocreales</taxon>
        <taxon>Clavicipitaceae</taxon>
        <taxon>Metarhizium</taxon>
    </lineage>
</organism>
<comment type="caution">
    <text evidence="1">The sequence shown here is derived from an EMBL/GenBank/DDBJ whole genome shotgun (WGS) entry which is preliminary data.</text>
</comment>
<evidence type="ECO:0000313" key="1">
    <source>
        <dbReference type="EMBL" id="KHN96510.1"/>
    </source>
</evidence>
<dbReference type="HOGENOM" id="CLU_2776454_0_0_1"/>
<gene>
    <name evidence="1" type="ORF">MAM_05453</name>
</gene>
<dbReference type="RefSeq" id="XP_040677576.1">
    <property type="nucleotide sequence ID" value="XM_040824251.1"/>
</dbReference>
<dbReference type="Proteomes" id="UP000030816">
    <property type="component" value="Unassembled WGS sequence"/>
</dbReference>
<dbReference type="GeneID" id="63739908"/>
<evidence type="ECO:0000313" key="2">
    <source>
        <dbReference type="Proteomes" id="UP000030816"/>
    </source>
</evidence>
<reference evidence="1 2" key="1">
    <citation type="journal article" date="2014" name="Proc. Natl. Acad. Sci. U.S.A.">
        <title>Trajectory and genomic determinants of fungal-pathogen speciation and host adaptation.</title>
        <authorList>
            <person name="Hu X."/>
            <person name="Xiao G."/>
            <person name="Zheng P."/>
            <person name="Shang Y."/>
            <person name="Su Y."/>
            <person name="Zhang X."/>
            <person name="Liu X."/>
            <person name="Zhan S."/>
            <person name="St Leger R.J."/>
            <person name="Wang C."/>
        </authorList>
    </citation>
    <scope>NUCLEOTIDE SEQUENCE [LARGE SCALE GENOMIC DNA]</scope>
    <source>
        <strain evidence="1 2">ARSEF 1941</strain>
    </source>
</reference>
<protein>
    <submittedName>
        <fullName evidence="1">Uncharacterized protein</fullName>
    </submittedName>
</protein>
<dbReference type="EMBL" id="AZHE01000014">
    <property type="protein sequence ID" value="KHN96510.1"/>
    <property type="molecule type" value="Genomic_DNA"/>
</dbReference>
<accession>A0A0B2WUB8</accession>
<proteinExistence type="predicted"/>
<keyword evidence="2" id="KW-1185">Reference proteome</keyword>
<dbReference type="AlphaFoldDB" id="A0A0B2WUB8"/>